<comment type="caution">
    <text evidence="3">The sequence shown here is derived from an EMBL/GenBank/DDBJ whole genome shotgun (WGS) entry which is preliminary data.</text>
</comment>
<protein>
    <submittedName>
        <fullName evidence="3">Lipoprotein transmembrane</fullName>
    </submittedName>
</protein>
<dbReference type="Proteomes" id="UP000269265">
    <property type="component" value="Unassembled WGS sequence"/>
</dbReference>
<gene>
    <name evidence="3" type="ORF">EIP75_18640</name>
</gene>
<dbReference type="Pfam" id="PF16036">
    <property type="entry name" value="Chalcone_3"/>
    <property type="match status" value="1"/>
</dbReference>
<dbReference type="Gene3D" id="3.50.70.10">
    <property type="match status" value="1"/>
</dbReference>
<reference evidence="3 4" key="1">
    <citation type="submission" date="2018-12" db="EMBL/GenBank/DDBJ databases">
        <title>The whole draft genome of Aquabacterium sp. SJQ9.</title>
        <authorList>
            <person name="Sun L."/>
            <person name="Gao X."/>
            <person name="Chen W."/>
            <person name="Huang K."/>
        </authorList>
    </citation>
    <scope>NUCLEOTIDE SEQUENCE [LARGE SCALE GENOMIC DNA]</scope>
    <source>
        <strain evidence="3 4">SJQ9</strain>
    </source>
</reference>
<accession>A0A426V7B2</accession>
<dbReference type="RefSeq" id="WP_125244800.1">
    <property type="nucleotide sequence ID" value="NZ_RSED01000018.1"/>
</dbReference>
<organism evidence="3 4">
    <name type="scientific">Aquabacterium soli</name>
    <dbReference type="NCBI Taxonomy" id="2493092"/>
    <lineage>
        <taxon>Bacteria</taxon>
        <taxon>Pseudomonadati</taxon>
        <taxon>Pseudomonadota</taxon>
        <taxon>Betaproteobacteria</taxon>
        <taxon>Burkholderiales</taxon>
        <taxon>Aquabacterium</taxon>
    </lineage>
</organism>
<dbReference type="PANTHER" id="PTHR47698">
    <property type="entry name" value="FATTY-ACID-BINDING PROTEIN 3, CHLOROPLASTIC"/>
    <property type="match status" value="1"/>
</dbReference>
<feature type="signal peptide" evidence="1">
    <location>
        <begin position="1"/>
        <end position="24"/>
    </location>
</feature>
<dbReference type="OrthoDB" id="9795336at2"/>
<keyword evidence="1" id="KW-0732">Signal</keyword>
<keyword evidence="4" id="KW-1185">Reference proteome</keyword>
<dbReference type="InterPro" id="IPR036298">
    <property type="entry name" value="Chalcone_isomerase_sf"/>
</dbReference>
<evidence type="ECO:0000313" key="3">
    <source>
        <dbReference type="EMBL" id="RRS02793.1"/>
    </source>
</evidence>
<keyword evidence="3" id="KW-0812">Transmembrane</keyword>
<keyword evidence="3" id="KW-0449">Lipoprotein</keyword>
<evidence type="ECO:0000256" key="1">
    <source>
        <dbReference type="SAM" id="SignalP"/>
    </source>
</evidence>
<evidence type="ECO:0000259" key="2">
    <source>
        <dbReference type="Pfam" id="PF16036"/>
    </source>
</evidence>
<name>A0A426V7B2_9BURK</name>
<proteinExistence type="predicted"/>
<feature type="chain" id="PRO_5019504864" evidence="1">
    <location>
        <begin position="25"/>
        <end position="194"/>
    </location>
</feature>
<dbReference type="InterPro" id="IPR016088">
    <property type="entry name" value="Chalcone_isomerase_3-sand"/>
</dbReference>
<dbReference type="PANTHER" id="PTHR47698:SF2">
    <property type="entry name" value="FATTY-ACID-BINDING PROTEIN 3, CHLOROPLASTIC"/>
    <property type="match status" value="1"/>
</dbReference>
<dbReference type="EMBL" id="RSED01000018">
    <property type="protein sequence ID" value="RRS02793.1"/>
    <property type="molecule type" value="Genomic_DNA"/>
</dbReference>
<dbReference type="InterPro" id="IPR016087">
    <property type="entry name" value="Chalcone_isomerase"/>
</dbReference>
<dbReference type="SUPFAM" id="SSF54626">
    <property type="entry name" value="Chalcone isomerase"/>
    <property type="match status" value="1"/>
</dbReference>
<dbReference type="PROSITE" id="PS00430">
    <property type="entry name" value="TONB_DEPENDENT_REC_1"/>
    <property type="match status" value="1"/>
</dbReference>
<evidence type="ECO:0000313" key="4">
    <source>
        <dbReference type="Proteomes" id="UP000269265"/>
    </source>
</evidence>
<dbReference type="GO" id="GO:0016872">
    <property type="term" value="F:intramolecular lyase activity"/>
    <property type="evidence" value="ECO:0007669"/>
    <property type="project" value="InterPro"/>
</dbReference>
<keyword evidence="3" id="KW-0472">Membrane</keyword>
<sequence length="194" mass="20692">MKRFTLSVLTAAALALSAAMPAQAVEVGGVKLEDTMTVTGKNLVLNGAGLRVKAIFKVYALGLYLPEKKNTTEAILALQGPKRFKIVMLRDLSGEEFGDAFLTGINKNLDKDEKAKFVNQLVKLGDLFQEVGGLKKGDIILGDWNGSNTVFQVNGKTVGSALPDPAFYNAILKIWLGANPADSSLKPALLGEAK</sequence>
<feature type="domain" description="Chalcone isomerase" evidence="2">
    <location>
        <begin position="24"/>
        <end position="191"/>
    </location>
</feature>
<dbReference type="InterPro" id="IPR010916">
    <property type="entry name" value="TonB_box_CS"/>
</dbReference>
<dbReference type="AlphaFoldDB" id="A0A426V7B2"/>